<dbReference type="Proteomes" id="UP000510682">
    <property type="component" value="Chromosome"/>
</dbReference>
<gene>
    <name evidence="3" type="ORF">H0P51_13885</name>
</gene>
<dbReference type="PANTHER" id="PTHR31157:SF1">
    <property type="entry name" value="SCP DOMAIN-CONTAINING PROTEIN"/>
    <property type="match status" value="1"/>
</dbReference>
<evidence type="ECO:0000313" key="3">
    <source>
        <dbReference type="EMBL" id="QLL10220.1"/>
    </source>
</evidence>
<feature type="chain" id="PRO_5027847805" evidence="2">
    <location>
        <begin position="18"/>
        <end position="158"/>
    </location>
</feature>
<dbReference type="AlphaFoldDB" id="A0A7D6IRH7"/>
<accession>A0A7D6IRH7</accession>
<dbReference type="InterPro" id="IPR035940">
    <property type="entry name" value="CAP_sf"/>
</dbReference>
<keyword evidence="2" id="KW-0732">Signal</keyword>
<dbReference type="EMBL" id="CP059165">
    <property type="protein sequence ID" value="QLL10220.1"/>
    <property type="molecule type" value="Genomic_DNA"/>
</dbReference>
<reference evidence="4" key="3">
    <citation type="submission" date="2023-07" db="EMBL/GenBank/DDBJ databases">
        <title>Description of Mycobacterium gordonae subsp. intergordonae subsp.nov. and Mycobacterium gordonae subsp. gordonae subsp. nov.</title>
        <authorList>
            <person name="Huang H."/>
        </authorList>
    </citation>
    <scope>NUCLEOTIDE SEQUENCE [LARGE SCALE GENOMIC DNA]</scope>
    <source>
        <strain evidence="4">24</strain>
    </source>
</reference>
<reference evidence="4" key="1">
    <citation type="submission" date="2020-07" db="EMBL/GenBank/DDBJ databases">
        <title>Description of Mycobacterium gordonae subsp. intergordonae subsp.nov. and Mycobacterium gordonae subsp. gordonae subsp. nov.</title>
        <authorList>
            <person name="Yu X."/>
        </authorList>
    </citation>
    <scope>NUCLEOTIDE SEQUENCE [LARGE SCALE GENOMIC DNA]</scope>
    <source>
        <strain evidence="4">24</strain>
    </source>
</reference>
<evidence type="ECO:0000256" key="1">
    <source>
        <dbReference type="SAM" id="MobiDB-lite"/>
    </source>
</evidence>
<feature type="signal peptide" evidence="2">
    <location>
        <begin position="1"/>
        <end position="17"/>
    </location>
</feature>
<evidence type="ECO:0000313" key="4">
    <source>
        <dbReference type="Proteomes" id="UP000510682"/>
    </source>
</evidence>
<evidence type="ECO:0000256" key="2">
    <source>
        <dbReference type="SAM" id="SignalP"/>
    </source>
</evidence>
<sequence>MLLLVAAATSLAPPAFADNGNTVVPNNARLNNAVYVNINTSQRQNGCPVDSKMDNRLTEAARRHTLDVLNNPDINGDIGSDGSTPQDRARDAGFPGRATETVAIVPALAINGIDVLGQWWWDPPSRAIMQDCANTAIGVWSENSLNRSVLVATYGQPT</sequence>
<protein>
    <submittedName>
        <fullName evidence="3">CAP domain-containing protein</fullName>
    </submittedName>
</protein>
<name>A0A7D6IRH7_9MYCO</name>
<proteinExistence type="predicted"/>
<organism evidence="3 4">
    <name type="scientific">Mycobacterium vicinigordonae</name>
    <dbReference type="NCBI Taxonomy" id="1719132"/>
    <lineage>
        <taxon>Bacteria</taxon>
        <taxon>Bacillati</taxon>
        <taxon>Actinomycetota</taxon>
        <taxon>Actinomycetes</taxon>
        <taxon>Mycobacteriales</taxon>
        <taxon>Mycobacteriaceae</taxon>
        <taxon>Mycobacterium</taxon>
    </lineage>
</organism>
<feature type="region of interest" description="Disordered" evidence="1">
    <location>
        <begin position="69"/>
        <end position="93"/>
    </location>
</feature>
<dbReference type="PANTHER" id="PTHR31157">
    <property type="entry name" value="SCP DOMAIN-CONTAINING PROTEIN"/>
    <property type="match status" value="1"/>
</dbReference>
<dbReference type="CDD" id="cd05379">
    <property type="entry name" value="CAP_bacterial"/>
    <property type="match status" value="1"/>
</dbReference>
<dbReference type="KEGG" id="mgor:H0P51_13885"/>
<keyword evidence="4" id="KW-1185">Reference proteome</keyword>
<dbReference type="Gene3D" id="3.40.33.10">
    <property type="entry name" value="CAP"/>
    <property type="match status" value="1"/>
</dbReference>
<reference evidence="3 4" key="2">
    <citation type="submission" date="2020-07" db="EMBL/GenBank/DDBJ databases">
        <authorList>
            <person name="Yu X."/>
        </authorList>
    </citation>
    <scope>NUCLEOTIDE SEQUENCE [LARGE SCALE GENOMIC DNA]</scope>
    <source>
        <strain evidence="4">24</strain>
    </source>
</reference>